<name>A0A916YCV6_9HYPH</name>
<dbReference type="InterPro" id="IPR010920">
    <property type="entry name" value="LSM_dom_sf"/>
</dbReference>
<comment type="subcellular location">
    <subcellularLocation>
        <location evidence="1">Cell membrane</location>
        <topology evidence="1">Multi-pass membrane protein</topology>
    </subcellularLocation>
</comment>
<dbReference type="GO" id="GO:0008381">
    <property type="term" value="F:mechanosensitive monoatomic ion channel activity"/>
    <property type="evidence" value="ECO:0007669"/>
    <property type="project" value="UniProtKB-ARBA"/>
</dbReference>
<dbReference type="InterPro" id="IPR000595">
    <property type="entry name" value="cNMP-bd_dom"/>
</dbReference>
<evidence type="ECO:0000256" key="4">
    <source>
        <dbReference type="ARBA" id="ARBA00022692"/>
    </source>
</evidence>
<keyword evidence="5 7" id="KW-1133">Transmembrane helix</keyword>
<dbReference type="SMART" id="SM00100">
    <property type="entry name" value="cNMP"/>
    <property type="match status" value="1"/>
</dbReference>
<dbReference type="CDD" id="cd00038">
    <property type="entry name" value="CAP_ED"/>
    <property type="match status" value="1"/>
</dbReference>
<accession>A0A916YCV6</accession>
<evidence type="ECO:0000256" key="6">
    <source>
        <dbReference type="ARBA" id="ARBA00023136"/>
    </source>
</evidence>
<evidence type="ECO:0000313" key="9">
    <source>
        <dbReference type="EMBL" id="GGD38511.1"/>
    </source>
</evidence>
<organism evidence="9 10">
    <name type="scientific">Aureimonas glaciei</name>
    <dbReference type="NCBI Taxonomy" id="1776957"/>
    <lineage>
        <taxon>Bacteria</taxon>
        <taxon>Pseudomonadati</taxon>
        <taxon>Pseudomonadota</taxon>
        <taxon>Alphaproteobacteria</taxon>
        <taxon>Hyphomicrobiales</taxon>
        <taxon>Aurantimonadaceae</taxon>
        <taxon>Aureimonas</taxon>
    </lineage>
</organism>
<evidence type="ECO:0000313" key="10">
    <source>
        <dbReference type="Proteomes" id="UP000613160"/>
    </source>
</evidence>
<comment type="similarity">
    <text evidence="2">Belongs to the MscS (TC 1.A.23) family.</text>
</comment>
<dbReference type="SUPFAM" id="SSF51206">
    <property type="entry name" value="cAMP-binding domain-like"/>
    <property type="match status" value="1"/>
</dbReference>
<dbReference type="GO" id="GO:0005886">
    <property type="term" value="C:plasma membrane"/>
    <property type="evidence" value="ECO:0007669"/>
    <property type="project" value="UniProtKB-SubCell"/>
</dbReference>
<dbReference type="Gene3D" id="2.30.30.60">
    <property type="match status" value="1"/>
</dbReference>
<gene>
    <name evidence="9" type="ORF">GCM10011335_46540</name>
</gene>
<proteinExistence type="inferred from homology"/>
<evidence type="ECO:0000256" key="3">
    <source>
        <dbReference type="ARBA" id="ARBA00022475"/>
    </source>
</evidence>
<dbReference type="InterPro" id="IPR014710">
    <property type="entry name" value="RmlC-like_jellyroll"/>
</dbReference>
<keyword evidence="10" id="KW-1185">Reference proteome</keyword>
<dbReference type="Proteomes" id="UP000613160">
    <property type="component" value="Unassembled WGS sequence"/>
</dbReference>
<dbReference type="AlphaFoldDB" id="A0A916YCV6"/>
<dbReference type="InterPro" id="IPR023408">
    <property type="entry name" value="MscS_beta-dom_sf"/>
</dbReference>
<evidence type="ECO:0000256" key="7">
    <source>
        <dbReference type="SAM" id="Phobius"/>
    </source>
</evidence>
<evidence type="ECO:0000256" key="1">
    <source>
        <dbReference type="ARBA" id="ARBA00004651"/>
    </source>
</evidence>
<dbReference type="EMBL" id="BMJJ01000015">
    <property type="protein sequence ID" value="GGD38511.1"/>
    <property type="molecule type" value="Genomic_DNA"/>
</dbReference>
<reference evidence="9" key="2">
    <citation type="submission" date="2020-09" db="EMBL/GenBank/DDBJ databases">
        <authorList>
            <person name="Sun Q."/>
            <person name="Zhou Y."/>
        </authorList>
    </citation>
    <scope>NUCLEOTIDE SEQUENCE</scope>
    <source>
        <strain evidence="9">CGMCC 1.15493</strain>
    </source>
</reference>
<dbReference type="SUPFAM" id="SSF50182">
    <property type="entry name" value="Sm-like ribonucleoproteins"/>
    <property type="match status" value="1"/>
</dbReference>
<evidence type="ECO:0000259" key="8">
    <source>
        <dbReference type="PROSITE" id="PS50042"/>
    </source>
</evidence>
<evidence type="ECO:0000256" key="2">
    <source>
        <dbReference type="ARBA" id="ARBA00008017"/>
    </source>
</evidence>
<dbReference type="Gene3D" id="2.60.120.10">
    <property type="entry name" value="Jelly Rolls"/>
    <property type="match status" value="1"/>
</dbReference>
<protein>
    <recommendedName>
        <fullName evidence="8">Cyclic nucleotide-binding domain-containing protein</fullName>
    </recommendedName>
</protein>
<evidence type="ECO:0000256" key="5">
    <source>
        <dbReference type="ARBA" id="ARBA00022989"/>
    </source>
</evidence>
<dbReference type="InterPro" id="IPR006685">
    <property type="entry name" value="MscS_channel_2nd"/>
</dbReference>
<dbReference type="Pfam" id="PF00924">
    <property type="entry name" value="MS_channel_2nd"/>
    <property type="match status" value="1"/>
</dbReference>
<dbReference type="InterPro" id="IPR018490">
    <property type="entry name" value="cNMP-bd_dom_sf"/>
</dbReference>
<dbReference type="InterPro" id="IPR011066">
    <property type="entry name" value="MscS_channel_C_sf"/>
</dbReference>
<dbReference type="Gene3D" id="3.30.70.100">
    <property type="match status" value="1"/>
</dbReference>
<sequence length="489" mass="51913">MFSTVSPIDMLIGIGLGSIVLWHVVPVGRTKTRLIAQLVLFAAMTLVLVGYDLSPVRFEGFRGSGPEALPLQAAKLLWWLHLAWALIGLVRIYLVLEGRPREARLLQDLVVGIVYLGMACSMLAFVFGVPIGTLVATSGVVAILLGLALQSTLGDVFSGIALTVGRPYVIGDWILLADGTEGRVAASNWRSTHLRTGSSNIVVIPNSLLAKLALTNVSRPNETHFMMLPLRIAPTRMPSVIVEVMRAALASSNAILQTPAPVVVLLGLDASALAFELQFAVRSPSQRVAARNEVLDRVYRHCKAAGLLLALPPTGGFAGNHPTEETVHPPTVTPLELIDAMPIFGSLVTAEKAALAASAVTRSFERGEVIVREGERLTNLMMIRAGTVARQCNGEPRGFLSPGDCFGETGLLTGSGEACTLEALSRVTAYALDQNAFSGLLADRPALAEDLALHLSQGVVSAPNGANVAGHSDGRVQAVLRSIQTVFHR</sequence>
<feature type="transmembrane region" description="Helical" evidence="7">
    <location>
        <begin position="34"/>
        <end position="56"/>
    </location>
</feature>
<dbReference type="RefSeq" id="WP_188854849.1">
    <property type="nucleotide sequence ID" value="NZ_BMJJ01000015.1"/>
</dbReference>
<dbReference type="PANTHER" id="PTHR30566">
    <property type="entry name" value="YNAI-RELATED MECHANOSENSITIVE ION CHANNEL"/>
    <property type="match status" value="1"/>
</dbReference>
<dbReference type="Gene3D" id="1.10.287.1260">
    <property type="match status" value="1"/>
</dbReference>
<keyword evidence="4 7" id="KW-0812">Transmembrane</keyword>
<dbReference type="Pfam" id="PF00027">
    <property type="entry name" value="cNMP_binding"/>
    <property type="match status" value="1"/>
</dbReference>
<keyword evidence="6 7" id="KW-0472">Membrane</keyword>
<dbReference type="PIRSF" id="PIRSF026673">
    <property type="entry name" value="UCP026673_ion_chan"/>
    <property type="match status" value="1"/>
</dbReference>
<dbReference type="PROSITE" id="PS50042">
    <property type="entry name" value="CNMP_BINDING_3"/>
    <property type="match status" value="1"/>
</dbReference>
<dbReference type="Pfam" id="PF21082">
    <property type="entry name" value="MS_channel_3rd"/>
    <property type="match status" value="1"/>
</dbReference>
<dbReference type="InterPro" id="IPR049278">
    <property type="entry name" value="MS_channel_C"/>
</dbReference>
<dbReference type="InterPro" id="IPR016846">
    <property type="entry name" value="cNMP-bd_ion_channel"/>
</dbReference>
<dbReference type="SUPFAM" id="SSF82689">
    <property type="entry name" value="Mechanosensitive channel protein MscS (YggB), C-terminal domain"/>
    <property type="match status" value="1"/>
</dbReference>
<reference evidence="9" key="1">
    <citation type="journal article" date="2014" name="Int. J. Syst. Evol. Microbiol.">
        <title>Complete genome sequence of Corynebacterium casei LMG S-19264T (=DSM 44701T), isolated from a smear-ripened cheese.</title>
        <authorList>
            <consortium name="US DOE Joint Genome Institute (JGI-PGF)"/>
            <person name="Walter F."/>
            <person name="Albersmeier A."/>
            <person name="Kalinowski J."/>
            <person name="Ruckert C."/>
        </authorList>
    </citation>
    <scope>NUCLEOTIDE SEQUENCE</scope>
    <source>
        <strain evidence="9">CGMCC 1.15493</strain>
    </source>
</reference>
<feature type="domain" description="Cyclic nucleotide-binding" evidence="8">
    <location>
        <begin position="343"/>
        <end position="441"/>
    </location>
</feature>
<comment type="caution">
    <text evidence="9">The sequence shown here is derived from an EMBL/GenBank/DDBJ whole genome shotgun (WGS) entry which is preliminary data.</text>
</comment>
<feature type="transmembrane region" description="Helical" evidence="7">
    <location>
        <begin position="6"/>
        <end position="25"/>
    </location>
</feature>
<keyword evidence="3" id="KW-1003">Cell membrane</keyword>
<feature type="transmembrane region" description="Helical" evidence="7">
    <location>
        <begin position="76"/>
        <end position="96"/>
    </location>
</feature>
<feature type="transmembrane region" description="Helical" evidence="7">
    <location>
        <begin position="131"/>
        <end position="149"/>
    </location>
</feature>
<dbReference type="PANTHER" id="PTHR30566:SF25">
    <property type="entry name" value="INNER MEMBRANE PROTEIN"/>
    <property type="match status" value="1"/>
</dbReference>